<keyword evidence="3" id="KW-1185">Reference proteome</keyword>
<gene>
    <name evidence="2" type="ORF">PPYR_06611</name>
</gene>
<dbReference type="Proteomes" id="UP000327044">
    <property type="component" value="Unassembled WGS sequence"/>
</dbReference>
<reference evidence="2 3" key="1">
    <citation type="journal article" date="2018" name="Elife">
        <title>Firefly genomes illuminate parallel origins of bioluminescence in beetles.</title>
        <authorList>
            <person name="Fallon T.R."/>
            <person name="Lower S.E."/>
            <person name="Chang C.H."/>
            <person name="Bessho-Uehara M."/>
            <person name="Martin G.J."/>
            <person name="Bewick A.J."/>
            <person name="Behringer M."/>
            <person name="Debat H.J."/>
            <person name="Wong I."/>
            <person name="Day J.C."/>
            <person name="Suvorov A."/>
            <person name="Silva C.J."/>
            <person name="Stanger-Hall K.F."/>
            <person name="Hall D.W."/>
            <person name="Schmitz R.J."/>
            <person name="Nelson D.R."/>
            <person name="Lewis S.M."/>
            <person name="Shigenobu S."/>
            <person name="Bybee S.M."/>
            <person name="Larracuente A.M."/>
            <person name="Oba Y."/>
            <person name="Weng J.K."/>
        </authorList>
    </citation>
    <scope>NUCLEOTIDE SEQUENCE [LARGE SCALE GENOMIC DNA]</scope>
    <source>
        <strain evidence="2">1611_PpyrPB1</strain>
        <tissue evidence="2">Whole body</tissue>
    </source>
</reference>
<dbReference type="OrthoDB" id="6711470at2759"/>
<dbReference type="AlphaFoldDB" id="A0A5N4AN50"/>
<evidence type="ECO:0000313" key="2">
    <source>
        <dbReference type="EMBL" id="KAB0798731.1"/>
    </source>
</evidence>
<keyword evidence="1" id="KW-0175">Coiled coil</keyword>
<name>A0A5N4AN50_PHOPY</name>
<dbReference type="EMBL" id="VVIM01000005">
    <property type="protein sequence ID" value="KAB0798731.1"/>
    <property type="molecule type" value="Genomic_DNA"/>
</dbReference>
<evidence type="ECO:0000256" key="1">
    <source>
        <dbReference type="SAM" id="Coils"/>
    </source>
</evidence>
<comment type="caution">
    <text evidence="2">The sequence shown here is derived from an EMBL/GenBank/DDBJ whole genome shotgun (WGS) entry which is preliminary data.</text>
</comment>
<evidence type="ECO:0000313" key="3">
    <source>
        <dbReference type="Proteomes" id="UP000327044"/>
    </source>
</evidence>
<sequence>MNPVNNILLLSLKHDLKSINGINLQLLRYLPEFQLKSWLFPTKKCTEIDTKVVGDNQYLKLLEYIVDKLYLMVNLMAKFLEDKRCQQPPFKSMEAPSSLSLGGASKLLWQKLEGLKSVETSKFDPPSFDASSSLSCDRYSQTPVEPISCKNCAVSITCVRSIMDELQDYKRCTLLSALRQTLKEDIYDRSQYGCLTQVSQAIIEEIRTQMSHLETLQAENIKMRTKLDSKNTKYKHSVEIIRQTNKSLQQSKTVAKNETLKNNSLSKTINDLRQSNTQLEHELAFCEQHVSTQASDLALSATNCELLKTSLKSVKLENANLSEEINSCKKMLAKTDSENKTLRAELDSCDKLEDFKRSIVEINIACRFTFEKLQKINLQIEKRSHNLENLADRVADFIDQRRINQNKRTKALRQTLPEITGDPVADMRKQLIINKASIKQLESDNRKLVETIHKIQDTSLKH</sequence>
<feature type="coiled-coil region" evidence="1">
    <location>
        <begin position="262"/>
        <end position="338"/>
    </location>
</feature>
<protein>
    <submittedName>
        <fullName evidence="2">Uncharacterized protein</fullName>
    </submittedName>
</protein>
<dbReference type="InParanoid" id="A0A5N4AN50"/>
<proteinExistence type="predicted"/>
<accession>A0A5N4AN50</accession>
<organism evidence="2 3">
    <name type="scientific">Photinus pyralis</name>
    <name type="common">Common eastern firefly</name>
    <name type="synonym">Lampyris pyralis</name>
    <dbReference type="NCBI Taxonomy" id="7054"/>
    <lineage>
        <taxon>Eukaryota</taxon>
        <taxon>Metazoa</taxon>
        <taxon>Ecdysozoa</taxon>
        <taxon>Arthropoda</taxon>
        <taxon>Hexapoda</taxon>
        <taxon>Insecta</taxon>
        <taxon>Pterygota</taxon>
        <taxon>Neoptera</taxon>
        <taxon>Endopterygota</taxon>
        <taxon>Coleoptera</taxon>
        <taxon>Polyphaga</taxon>
        <taxon>Elateriformia</taxon>
        <taxon>Elateroidea</taxon>
        <taxon>Lampyridae</taxon>
        <taxon>Lampyrinae</taxon>
        <taxon>Photinus</taxon>
    </lineage>
</organism>